<name>A0A4R2C8U0_SHIGR</name>
<dbReference type="Proteomes" id="UP000295351">
    <property type="component" value="Unassembled WGS sequence"/>
</dbReference>
<evidence type="ECO:0000259" key="1">
    <source>
        <dbReference type="Pfam" id="PF01738"/>
    </source>
</evidence>
<accession>A0A4R2C8U0</accession>
<dbReference type="PANTHER" id="PTHR47751:SF1">
    <property type="entry name" value="SUPERFAMILY HYDROLASE, PUTATIVE (AFU_ORTHOLOGUE AFUA_2G16580)-RELATED"/>
    <property type="match status" value="1"/>
</dbReference>
<keyword evidence="3" id="KW-1185">Reference proteome</keyword>
<feature type="domain" description="Dienelactone hydrolase" evidence="1">
    <location>
        <begin position="28"/>
        <end position="131"/>
    </location>
</feature>
<dbReference type="GO" id="GO:0016787">
    <property type="term" value="F:hydrolase activity"/>
    <property type="evidence" value="ECO:0007669"/>
    <property type="project" value="InterPro"/>
</dbReference>
<dbReference type="EMBL" id="SLVX01000023">
    <property type="protein sequence ID" value="TCN37068.1"/>
    <property type="molecule type" value="Genomic_DNA"/>
</dbReference>
<dbReference type="Gene3D" id="1.10.10.800">
    <property type="match status" value="1"/>
</dbReference>
<proteinExistence type="predicted"/>
<dbReference type="Gene3D" id="3.40.50.1820">
    <property type="entry name" value="alpha/beta hydrolase"/>
    <property type="match status" value="1"/>
</dbReference>
<dbReference type="RefSeq" id="WP_133036242.1">
    <property type="nucleotide sequence ID" value="NZ_BAABEI010000012.1"/>
</dbReference>
<comment type="caution">
    <text evidence="2">The sequence shown here is derived from an EMBL/GenBank/DDBJ whole genome shotgun (WGS) entry which is preliminary data.</text>
</comment>
<dbReference type="InterPro" id="IPR051411">
    <property type="entry name" value="Polyketide_trans_af380"/>
</dbReference>
<protein>
    <recommendedName>
        <fullName evidence="1">Dienelactone hydrolase domain-containing protein</fullName>
    </recommendedName>
</protein>
<reference evidence="2 3" key="1">
    <citation type="submission" date="2019-03" db="EMBL/GenBank/DDBJ databases">
        <title>Genomic Encyclopedia of Type Strains, Phase IV (KMG-IV): sequencing the most valuable type-strain genomes for metagenomic binning, comparative biology and taxonomic classification.</title>
        <authorList>
            <person name="Goeker M."/>
        </authorList>
    </citation>
    <scope>NUCLEOTIDE SEQUENCE [LARGE SCALE GENOMIC DNA]</scope>
    <source>
        <strain evidence="2 3">DSM 18401</strain>
    </source>
</reference>
<dbReference type="PANTHER" id="PTHR47751">
    <property type="entry name" value="SUPERFAMILY HYDROLASE, PUTATIVE (AFU_ORTHOLOGUE AFUA_2G16580)-RELATED"/>
    <property type="match status" value="1"/>
</dbReference>
<sequence>MNPVKFPNGNLEMAANLCLPEAFDEAGTYAGIVVVHPGGGVKEQTAGGYARRLAAEGFVALAFDASFQGESGGAPRFQEDPYARVNDVRAAVDYLTTLDFVDNERIGALGICAGGGYAIHATMTDRRIKAVGGVSAVNIGDMFRKGWTGDSDVAQAIGLLEMGAAQRTAEANGGEAAFVPFSPPSLEGVEERDMQEAYDYYRTQRAQHCNTESKFTAVSLPQLVTYDAFHLADQLLTRPLQLVVGREAGSFWYSETILAKAASSVKELHVVEGATHMSLYDTPNQMEEAMSKLGPFYRANLAA</sequence>
<gene>
    <name evidence="2" type="ORF">EV665_12337</name>
</gene>
<evidence type="ECO:0000313" key="2">
    <source>
        <dbReference type="EMBL" id="TCN37068.1"/>
    </source>
</evidence>
<dbReference type="Pfam" id="PF01738">
    <property type="entry name" value="DLH"/>
    <property type="match status" value="1"/>
</dbReference>
<organism evidence="2 3">
    <name type="scientific">Shinella granuli</name>
    <dbReference type="NCBI Taxonomy" id="323621"/>
    <lineage>
        <taxon>Bacteria</taxon>
        <taxon>Pseudomonadati</taxon>
        <taxon>Pseudomonadota</taxon>
        <taxon>Alphaproteobacteria</taxon>
        <taxon>Hyphomicrobiales</taxon>
        <taxon>Rhizobiaceae</taxon>
        <taxon>Shinella</taxon>
    </lineage>
</organism>
<dbReference type="InterPro" id="IPR002925">
    <property type="entry name" value="Dienelactn_hydro"/>
</dbReference>
<dbReference type="SUPFAM" id="SSF53474">
    <property type="entry name" value="alpha/beta-Hydrolases"/>
    <property type="match status" value="1"/>
</dbReference>
<dbReference type="InterPro" id="IPR029058">
    <property type="entry name" value="AB_hydrolase_fold"/>
</dbReference>
<evidence type="ECO:0000313" key="3">
    <source>
        <dbReference type="Proteomes" id="UP000295351"/>
    </source>
</evidence>
<dbReference type="AlphaFoldDB" id="A0A4R2C8U0"/>